<evidence type="ECO:0000256" key="1">
    <source>
        <dbReference type="ARBA" id="ARBA00022884"/>
    </source>
</evidence>
<evidence type="ECO:0000313" key="4">
    <source>
        <dbReference type="EMBL" id="TVZ03755.1"/>
    </source>
</evidence>
<feature type="region of interest" description="Disordered" evidence="2">
    <location>
        <begin position="168"/>
        <end position="193"/>
    </location>
</feature>
<dbReference type="EMBL" id="RPFW01000003">
    <property type="protein sequence ID" value="TVZ03755.1"/>
    <property type="molecule type" value="Genomic_DNA"/>
</dbReference>
<proteinExistence type="predicted"/>
<protein>
    <recommendedName>
        <fullName evidence="3">KH type-2 domain-containing protein</fullName>
    </recommendedName>
</protein>
<dbReference type="Gene3D" id="3.30.300.20">
    <property type="match status" value="1"/>
</dbReference>
<feature type="domain" description="KH type-2" evidence="3">
    <location>
        <begin position="112"/>
        <end position="173"/>
    </location>
</feature>
<dbReference type="Pfam" id="PF07650">
    <property type="entry name" value="KH_2"/>
    <property type="match status" value="1"/>
</dbReference>
<evidence type="ECO:0000313" key="5">
    <source>
        <dbReference type="Proteomes" id="UP000460272"/>
    </source>
</evidence>
<reference evidence="4 5" key="1">
    <citation type="submission" date="2018-11" db="EMBL/GenBank/DDBJ databases">
        <title>Trebonia kvetii gen.nov., sp.nov., a novel acidophilic actinobacterium, and proposal of the new actinobacterial family Treboniaceae fam. nov.</title>
        <authorList>
            <person name="Rapoport D."/>
            <person name="Sagova-Mareckova M."/>
            <person name="Sedlacek I."/>
            <person name="Provaznik J."/>
            <person name="Kralova S."/>
            <person name="Pavlinic D."/>
            <person name="Benes V."/>
            <person name="Kopecky J."/>
        </authorList>
    </citation>
    <scope>NUCLEOTIDE SEQUENCE [LARGE SCALE GENOMIC DNA]</scope>
    <source>
        <strain evidence="4 5">15Tr583</strain>
    </source>
</reference>
<comment type="caution">
    <text evidence="4">The sequence shown here is derived from an EMBL/GenBank/DDBJ whole genome shotgun (WGS) entry which is preliminary data.</text>
</comment>
<evidence type="ECO:0000256" key="2">
    <source>
        <dbReference type="SAM" id="MobiDB-lite"/>
    </source>
</evidence>
<keyword evidence="5" id="KW-1185">Reference proteome</keyword>
<dbReference type="SUPFAM" id="SSF54814">
    <property type="entry name" value="Prokaryotic type KH domain (KH-domain type II)"/>
    <property type="match status" value="1"/>
</dbReference>
<dbReference type="Proteomes" id="UP000460272">
    <property type="component" value="Unassembled WGS sequence"/>
</dbReference>
<dbReference type="OrthoDB" id="3837807at2"/>
<dbReference type="InterPro" id="IPR015946">
    <property type="entry name" value="KH_dom-like_a/b"/>
</dbReference>
<dbReference type="InterPro" id="IPR004044">
    <property type="entry name" value="KH_dom_type_2"/>
</dbReference>
<dbReference type="AlphaFoldDB" id="A0A6P2BZX8"/>
<evidence type="ECO:0000259" key="3">
    <source>
        <dbReference type="Pfam" id="PF07650"/>
    </source>
</evidence>
<organism evidence="4 5">
    <name type="scientific">Trebonia kvetii</name>
    <dbReference type="NCBI Taxonomy" id="2480626"/>
    <lineage>
        <taxon>Bacteria</taxon>
        <taxon>Bacillati</taxon>
        <taxon>Actinomycetota</taxon>
        <taxon>Actinomycetes</taxon>
        <taxon>Streptosporangiales</taxon>
        <taxon>Treboniaceae</taxon>
        <taxon>Trebonia</taxon>
    </lineage>
</organism>
<keyword evidence="1" id="KW-0694">RNA-binding</keyword>
<gene>
    <name evidence="4" type="ORF">EAS64_14915</name>
</gene>
<accession>A0A6P2BZX8</accession>
<name>A0A6P2BZX8_9ACTN</name>
<dbReference type="GO" id="GO:0003723">
    <property type="term" value="F:RNA binding"/>
    <property type="evidence" value="ECO:0007669"/>
    <property type="project" value="UniProtKB-KW"/>
</dbReference>
<dbReference type="InterPro" id="IPR009019">
    <property type="entry name" value="KH_sf_prok-type"/>
</dbReference>
<sequence length="193" mass="20496">MTDDSAFKKQVRARMAETGENYTTARRNVIAEQDPGEPPAALRVYLNPHVDLEVAAATARAYEAADEQGRREMASRLLADHIEVAGSGEAGVAAGSEIRTVQELLIEEIGDLVRRRIGQAAGVSAVSVGGDLDHVWVSIRAARPGVVIGHGHAEADRLCAELEELTGKPVRLSMGDPDPREGPEDTGSGHTAD</sequence>